<dbReference type="Proteomes" id="UP000198211">
    <property type="component" value="Unassembled WGS sequence"/>
</dbReference>
<name>A0A225WKU0_9STRA</name>
<organism evidence="1 2">
    <name type="scientific">Phytophthora megakarya</name>
    <dbReference type="NCBI Taxonomy" id="4795"/>
    <lineage>
        <taxon>Eukaryota</taxon>
        <taxon>Sar</taxon>
        <taxon>Stramenopiles</taxon>
        <taxon>Oomycota</taxon>
        <taxon>Peronosporomycetes</taxon>
        <taxon>Peronosporales</taxon>
        <taxon>Peronosporaceae</taxon>
        <taxon>Phytophthora</taxon>
    </lineage>
</organism>
<comment type="caution">
    <text evidence="1">The sequence shown here is derived from an EMBL/GenBank/DDBJ whole genome shotgun (WGS) entry which is preliminary data.</text>
</comment>
<sequence>MFLNTAIEMENFLVVPVLQYGDTTRYLGYEIGPSERFDIPAWAGTELRNLQKPFLWSHTTNTDPSRNKINPGLLYTARGAEGIGLVSIEVAVKAQRLKHALLWLIQADDVYFAAWRAWVFRASAERLNSVITPKATGQKQSIKPGAKLHVELETWLQPTQAERGLIDTARKELVGIGLHARSRRNENKLEICLYKPLFTSKSWRYEPTAC</sequence>
<evidence type="ECO:0000313" key="2">
    <source>
        <dbReference type="Proteomes" id="UP000198211"/>
    </source>
</evidence>
<keyword evidence="2" id="KW-1185">Reference proteome</keyword>
<dbReference type="EMBL" id="NBNE01000652">
    <property type="protein sequence ID" value="OWZ18034.1"/>
    <property type="molecule type" value="Genomic_DNA"/>
</dbReference>
<proteinExistence type="predicted"/>
<accession>A0A225WKU0</accession>
<dbReference type="AlphaFoldDB" id="A0A225WKU0"/>
<evidence type="ECO:0000313" key="1">
    <source>
        <dbReference type="EMBL" id="OWZ18034.1"/>
    </source>
</evidence>
<gene>
    <name evidence="1" type="ORF">PHMEG_0007939</name>
</gene>
<protein>
    <submittedName>
        <fullName evidence="1">RxLR effector protein</fullName>
    </submittedName>
</protein>
<reference evidence="2" key="1">
    <citation type="submission" date="2017-03" db="EMBL/GenBank/DDBJ databases">
        <title>Phytopthora megakarya and P. palmivora, two closely related causual agents of cacao black pod achieved similar genome size and gene model numbers by different mechanisms.</title>
        <authorList>
            <person name="Ali S."/>
            <person name="Shao J."/>
            <person name="Larry D.J."/>
            <person name="Kronmiller B."/>
            <person name="Shen D."/>
            <person name="Strem M.D."/>
            <person name="Melnick R.L."/>
            <person name="Guiltinan M.J."/>
            <person name="Tyler B.M."/>
            <person name="Meinhardt L.W."/>
            <person name="Bailey B.A."/>
        </authorList>
    </citation>
    <scope>NUCLEOTIDE SEQUENCE [LARGE SCALE GENOMIC DNA]</scope>
    <source>
        <strain evidence="2">zdho120</strain>
    </source>
</reference>